<evidence type="ECO:0000313" key="2">
    <source>
        <dbReference type="EMBL" id="GHA24232.1"/>
    </source>
</evidence>
<proteinExistence type="predicted"/>
<dbReference type="SUPFAM" id="SSF55729">
    <property type="entry name" value="Acyl-CoA N-acyltransferases (Nat)"/>
    <property type="match status" value="1"/>
</dbReference>
<feature type="domain" description="BioF2-like acetyltransferase" evidence="1">
    <location>
        <begin position="193"/>
        <end position="333"/>
    </location>
</feature>
<dbReference type="Proteomes" id="UP000646579">
    <property type="component" value="Unassembled WGS sequence"/>
</dbReference>
<organism evidence="2 3">
    <name type="scientific">Devosia pacifica</name>
    <dbReference type="NCBI Taxonomy" id="1335967"/>
    <lineage>
        <taxon>Bacteria</taxon>
        <taxon>Pseudomonadati</taxon>
        <taxon>Pseudomonadota</taxon>
        <taxon>Alphaproteobacteria</taxon>
        <taxon>Hyphomicrobiales</taxon>
        <taxon>Devosiaceae</taxon>
        <taxon>Devosia</taxon>
    </lineage>
</organism>
<dbReference type="EMBL" id="BMZE01000002">
    <property type="protein sequence ID" value="GHA24232.1"/>
    <property type="molecule type" value="Genomic_DNA"/>
</dbReference>
<keyword evidence="3" id="KW-1185">Reference proteome</keyword>
<evidence type="ECO:0000259" key="1">
    <source>
        <dbReference type="Pfam" id="PF13480"/>
    </source>
</evidence>
<sequence length="391" mass="43304">MVQLMSPPAHGETVSDVSDAHALTVSLLEGMSALEKLETEWRALDERATPESVFQSFEMVSVWCRHFLEDGQLRIVAVRLAGRLELIAPFVVRRKACITGAQLVGAPVSQYSSFVHADSPDAERLIRLAVSAIAASGLDYLVLDGVPDETPLADHLRHLGSKPVNARSAPYLSLPGDHDQTDHMRRRSRGFGKKMRAFRRQLEMEGPVDFKIIGAGATAAAALHSALALKREWMVREGLISTALIDAGMMACLGDIAMSCACCTIMLMTHCGRPVAARLGFERSGTYFAYLSSYDQSVAAASPGRQLMDWSIRTARQRGVETFDFLPPAGEHKSLWTDTARRVEDHIVAFSFKGRVWGVLSIQRLKPHIRSVWHRLPDPLRRFFAARMLKI</sequence>
<dbReference type="AlphaFoldDB" id="A0A918S6Q4"/>
<reference evidence="2" key="2">
    <citation type="submission" date="2020-09" db="EMBL/GenBank/DDBJ databases">
        <authorList>
            <person name="Sun Q."/>
            <person name="Kim S."/>
        </authorList>
    </citation>
    <scope>NUCLEOTIDE SEQUENCE</scope>
    <source>
        <strain evidence="2">KCTC 32437</strain>
    </source>
</reference>
<protein>
    <recommendedName>
        <fullName evidence="1">BioF2-like acetyltransferase domain-containing protein</fullName>
    </recommendedName>
</protein>
<comment type="caution">
    <text evidence="2">The sequence shown here is derived from an EMBL/GenBank/DDBJ whole genome shotgun (WGS) entry which is preliminary data.</text>
</comment>
<dbReference type="InterPro" id="IPR038740">
    <property type="entry name" value="BioF2-like_GNAT_dom"/>
</dbReference>
<evidence type="ECO:0000313" key="3">
    <source>
        <dbReference type="Proteomes" id="UP000646579"/>
    </source>
</evidence>
<accession>A0A918S6Q4</accession>
<name>A0A918S6Q4_9HYPH</name>
<dbReference type="RefSeq" id="WP_189425530.1">
    <property type="nucleotide sequence ID" value="NZ_BMZE01000002.1"/>
</dbReference>
<dbReference type="InterPro" id="IPR016181">
    <property type="entry name" value="Acyl_CoA_acyltransferase"/>
</dbReference>
<dbReference type="Pfam" id="PF13480">
    <property type="entry name" value="Acetyltransf_6"/>
    <property type="match status" value="1"/>
</dbReference>
<reference evidence="2" key="1">
    <citation type="journal article" date="2014" name="Int. J. Syst. Evol. Microbiol.">
        <title>Complete genome sequence of Corynebacterium casei LMG S-19264T (=DSM 44701T), isolated from a smear-ripened cheese.</title>
        <authorList>
            <consortium name="US DOE Joint Genome Institute (JGI-PGF)"/>
            <person name="Walter F."/>
            <person name="Albersmeier A."/>
            <person name="Kalinowski J."/>
            <person name="Ruckert C."/>
        </authorList>
    </citation>
    <scope>NUCLEOTIDE SEQUENCE</scope>
    <source>
        <strain evidence="2">KCTC 32437</strain>
    </source>
</reference>
<gene>
    <name evidence="2" type="ORF">GCM10007989_19870</name>
</gene>
<dbReference type="Gene3D" id="3.40.630.30">
    <property type="match status" value="1"/>
</dbReference>